<sequence>MSKKLTFLDKTFWITESEDNPKHVASLQLLKMPANASSDYVDKLLAELRSSEQASAPFNCRVSTLMGYPLKFVAVERIDMHYHVQLHTIADLNDKTALHKFVASLHEPWLDRDKPLWQFHLIKDNNSKQFALYIKIHHMCGDGSTLIRWFQAGYSQSPITQGFVPVWSMDRTQRKRDKTPWFKAVFGGLCGFVIAVKDLIWIWFRLLLKLLRINKDYMPLPFTGTKTVLTGQVKKGRAVATLDIDFDRVKTLSKRLRASANEVMLCVFDIAVHRQLTDYGQTFEKALFTNMPINLRKPGETTYGNKIAIVPVQLAHGHVDPYLRLREIIENHRKVKKAAKASHPASFSYYTLLIQAYAIMFEMLGLSNWVKPIANILVSNMPGPSEIMYFKDSQLLATYPISTITPGGGVNITMVTYNGQANIGLVCCNNNIDSLEPLAQYCLEAFDMLEKCIDDPSLNTDDIGEKMNEEDTSIADNEPFK</sequence>
<dbReference type="KEGG" id="gps:C427_1791"/>
<dbReference type="AlphaFoldDB" id="K6YX82"/>
<dbReference type="GO" id="GO:0004144">
    <property type="term" value="F:diacylglycerol O-acyltransferase activity"/>
    <property type="evidence" value="ECO:0007669"/>
    <property type="project" value="UniProtKB-EC"/>
</dbReference>
<comment type="catalytic activity">
    <reaction evidence="8">
        <text>an acyl-CoA + a 1,2-diacyl-sn-glycerol = a triacyl-sn-glycerol + CoA</text>
        <dbReference type="Rhea" id="RHEA:10868"/>
        <dbReference type="ChEBI" id="CHEBI:17815"/>
        <dbReference type="ChEBI" id="CHEBI:57287"/>
        <dbReference type="ChEBI" id="CHEBI:58342"/>
        <dbReference type="ChEBI" id="CHEBI:64615"/>
        <dbReference type="EC" id="2.3.1.20"/>
    </reaction>
</comment>
<dbReference type="EMBL" id="CP003837">
    <property type="protein sequence ID" value="AGH43900.1"/>
    <property type="molecule type" value="Genomic_DNA"/>
</dbReference>
<feature type="transmembrane region" description="Helical" evidence="10">
    <location>
        <begin position="181"/>
        <end position="204"/>
    </location>
</feature>
<dbReference type="UniPathway" id="UPA00282"/>
<dbReference type="GO" id="GO:0005886">
    <property type="term" value="C:plasma membrane"/>
    <property type="evidence" value="ECO:0007669"/>
    <property type="project" value="TreeGrafter"/>
</dbReference>
<evidence type="ECO:0000313" key="14">
    <source>
        <dbReference type="Proteomes" id="UP000011864"/>
    </source>
</evidence>
<evidence type="ECO:0000313" key="13">
    <source>
        <dbReference type="EMBL" id="AGH43900.1"/>
    </source>
</evidence>
<keyword evidence="7" id="KW-0012">Acyltransferase</keyword>
<evidence type="ECO:0000256" key="7">
    <source>
        <dbReference type="ARBA" id="ARBA00023315"/>
    </source>
</evidence>
<dbReference type="InterPro" id="IPR045034">
    <property type="entry name" value="O-acyltransferase_WSD1-like"/>
</dbReference>
<dbReference type="RefSeq" id="WP_007637491.1">
    <property type="nucleotide sequence ID" value="NC_020514.1"/>
</dbReference>
<keyword evidence="10" id="KW-1133">Transmembrane helix</keyword>
<evidence type="ECO:0000256" key="1">
    <source>
        <dbReference type="ARBA" id="ARBA00004771"/>
    </source>
</evidence>
<organism evidence="13 14">
    <name type="scientific">Paraglaciecola psychrophila 170</name>
    <dbReference type="NCBI Taxonomy" id="1129794"/>
    <lineage>
        <taxon>Bacteria</taxon>
        <taxon>Pseudomonadati</taxon>
        <taxon>Pseudomonadota</taxon>
        <taxon>Gammaproteobacteria</taxon>
        <taxon>Alteromonadales</taxon>
        <taxon>Alteromonadaceae</taxon>
        <taxon>Paraglaciecola</taxon>
    </lineage>
</organism>
<dbReference type="GO" id="GO:0019432">
    <property type="term" value="P:triglyceride biosynthetic process"/>
    <property type="evidence" value="ECO:0007669"/>
    <property type="project" value="UniProtKB-UniPathway"/>
</dbReference>
<dbReference type="SUPFAM" id="SSF52777">
    <property type="entry name" value="CoA-dependent acyltransferases"/>
    <property type="match status" value="1"/>
</dbReference>
<evidence type="ECO:0000259" key="11">
    <source>
        <dbReference type="Pfam" id="PF03007"/>
    </source>
</evidence>
<dbReference type="GO" id="GO:0006071">
    <property type="term" value="P:glycerol metabolic process"/>
    <property type="evidence" value="ECO:0007669"/>
    <property type="project" value="UniProtKB-KW"/>
</dbReference>
<accession>K6YX82</accession>
<dbReference type="PANTHER" id="PTHR31650">
    <property type="entry name" value="O-ACYLTRANSFERASE (WSD1-LIKE) FAMILY PROTEIN"/>
    <property type="match status" value="1"/>
</dbReference>
<evidence type="ECO:0000256" key="4">
    <source>
        <dbReference type="ARBA" id="ARBA00013244"/>
    </source>
</evidence>
<keyword evidence="6" id="KW-0319">Glycerol metabolism</keyword>
<reference evidence="13 14" key="1">
    <citation type="journal article" date="2013" name="Genome Announc.">
        <title>Complete Genome Sequence of Glaciecola psychrophila Strain 170T.</title>
        <authorList>
            <person name="Yin J."/>
            <person name="Chen J."/>
            <person name="Liu G."/>
            <person name="Yu Y."/>
            <person name="Song L."/>
            <person name="Wang X."/>
            <person name="Qu X."/>
        </authorList>
    </citation>
    <scope>NUCLEOTIDE SEQUENCE [LARGE SCALE GENOMIC DNA]</scope>
    <source>
        <strain evidence="13 14">170</strain>
    </source>
</reference>
<gene>
    <name evidence="13" type="ORF">C427_1791</name>
</gene>
<evidence type="ECO:0000256" key="6">
    <source>
        <dbReference type="ARBA" id="ARBA00022798"/>
    </source>
</evidence>
<evidence type="ECO:0000256" key="5">
    <source>
        <dbReference type="ARBA" id="ARBA00022679"/>
    </source>
</evidence>
<dbReference type="eggNOG" id="COG1020">
    <property type="taxonomic scope" value="Bacteria"/>
</dbReference>
<evidence type="ECO:0000256" key="10">
    <source>
        <dbReference type="SAM" id="Phobius"/>
    </source>
</evidence>
<dbReference type="EC" id="2.3.1.20" evidence="4"/>
<name>K6YX82_9ALTE</name>
<dbReference type="Pfam" id="PF06974">
    <property type="entry name" value="WS_DGAT_C"/>
    <property type="match status" value="1"/>
</dbReference>
<dbReference type="STRING" id="1129794.C427_1791"/>
<comment type="similarity">
    <text evidence="3">Belongs to the long-chain O-acyltransferase family.</text>
</comment>
<feature type="domain" description="O-acyltransferase WSD1 C-terminal" evidence="12">
    <location>
        <begin position="304"/>
        <end position="449"/>
    </location>
</feature>
<feature type="domain" description="O-acyltransferase WSD1-like N-terminal" evidence="11">
    <location>
        <begin position="6"/>
        <end position="263"/>
    </location>
</feature>
<evidence type="ECO:0000256" key="3">
    <source>
        <dbReference type="ARBA" id="ARBA00009587"/>
    </source>
</evidence>
<evidence type="ECO:0000256" key="2">
    <source>
        <dbReference type="ARBA" id="ARBA00005189"/>
    </source>
</evidence>
<dbReference type="Proteomes" id="UP000011864">
    <property type="component" value="Chromosome"/>
</dbReference>
<dbReference type="OrthoDB" id="9810950at2"/>
<keyword evidence="10" id="KW-0472">Membrane</keyword>
<keyword evidence="14" id="KW-1185">Reference proteome</keyword>
<evidence type="ECO:0000259" key="12">
    <source>
        <dbReference type="Pfam" id="PF06974"/>
    </source>
</evidence>
<dbReference type="PANTHER" id="PTHR31650:SF1">
    <property type="entry name" value="WAX ESTER SYNTHASE_DIACYLGLYCEROL ACYLTRANSFERASE 4-RELATED"/>
    <property type="match status" value="1"/>
</dbReference>
<dbReference type="Pfam" id="PF03007">
    <property type="entry name" value="WS_DGAT_cat"/>
    <property type="match status" value="1"/>
</dbReference>
<dbReference type="InterPro" id="IPR004255">
    <property type="entry name" value="O-acyltransferase_WSD1_N"/>
</dbReference>
<dbReference type="HOGENOM" id="CLU_024186_4_1_6"/>
<evidence type="ECO:0000256" key="8">
    <source>
        <dbReference type="ARBA" id="ARBA00048109"/>
    </source>
</evidence>
<proteinExistence type="inferred from homology"/>
<dbReference type="PATRIC" id="fig|1129794.4.peg.1776"/>
<comment type="pathway">
    <text evidence="1">Glycerolipid metabolism; triacylglycerol biosynthesis.</text>
</comment>
<feature type="region of interest" description="Disordered" evidence="9">
    <location>
        <begin position="460"/>
        <end position="481"/>
    </location>
</feature>
<protein>
    <recommendedName>
        <fullName evidence="4">diacylglycerol O-acyltransferase</fullName>
        <ecNumber evidence="4">2.3.1.20</ecNumber>
    </recommendedName>
</protein>
<evidence type="ECO:0000256" key="9">
    <source>
        <dbReference type="SAM" id="MobiDB-lite"/>
    </source>
</evidence>
<keyword evidence="5" id="KW-0808">Transferase</keyword>
<dbReference type="InterPro" id="IPR009721">
    <property type="entry name" value="O-acyltransferase_WSD1_C"/>
</dbReference>
<keyword evidence="10" id="KW-0812">Transmembrane</keyword>
<comment type="pathway">
    <text evidence="2">Lipid metabolism.</text>
</comment>